<proteinExistence type="inferred from homology"/>
<evidence type="ECO:0000313" key="5">
    <source>
        <dbReference type="Proteomes" id="UP000256645"/>
    </source>
</evidence>
<name>A0A3D8S6C7_9HELO</name>
<keyword evidence="2" id="KW-0560">Oxidoreductase</keyword>
<organism evidence="4 5">
    <name type="scientific">Coleophoma cylindrospora</name>
    <dbReference type="NCBI Taxonomy" id="1849047"/>
    <lineage>
        <taxon>Eukaryota</taxon>
        <taxon>Fungi</taxon>
        <taxon>Dikarya</taxon>
        <taxon>Ascomycota</taxon>
        <taxon>Pezizomycotina</taxon>
        <taxon>Leotiomycetes</taxon>
        <taxon>Helotiales</taxon>
        <taxon>Dermateaceae</taxon>
        <taxon>Coleophoma</taxon>
    </lineage>
</organism>
<gene>
    <name evidence="4" type="ORF">BP6252_02940</name>
</gene>
<dbReference type="OrthoDB" id="3546014at2759"/>
<dbReference type="PRINTS" id="PR00420">
    <property type="entry name" value="RNGMNOXGNASE"/>
</dbReference>
<dbReference type="AlphaFoldDB" id="A0A3D8S6C7"/>
<accession>A0A3D8S6C7</accession>
<dbReference type="SUPFAM" id="SSF51905">
    <property type="entry name" value="FAD/NAD(P)-binding domain"/>
    <property type="match status" value="1"/>
</dbReference>
<protein>
    <submittedName>
        <fullName evidence="4">Aromatic-ring hydroxylase-like protein</fullName>
    </submittedName>
</protein>
<dbReference type="InterPro" id="IPR036188">
    <property type="entry name" value="FAD/NAD-bd_sf"/>
</dbReference>
<keyword evidence="5" id="KW-1185">Reference proteome</keyword>
<comment type="caution">
    <text evidence="4">The sequence shown here is derived from an EMBL/GenBank/DDBJ whole genome shotgun (WGS) entry which is preliminary data.</text>
</comment>
<dbReference type="Pfam" id="PF04820">
    <property type="entry name" value="Trp_halogenase"/>
    <property type="match status" value="2"/>
</dbReference>
<evidence type="ECO:0000313" key="4">
    <source>
        <dbReference type="EMBL" id="RDW81828.1"/>
    </source>
</evidence>
<evidence type="ECO:0000256" key="1">
    <source>
        <dbReference type="ARBA" id="ARBA00005706"/>
    </source>
</evidence>
<dbReference type="GO" id="GO:0004497">
    <property type="term" value="F:monooxygenase activity"/>
    <property type="evidence" value="ECO:0007669"/>
    <property type="project" value="UniProtKB-KW"/>
</dbReference>
<reference evidence="4 5" key="1">
    <citation type="journal article" date="2018" name="IMA Fungus">
        <title>IMA Genome-F 9: Draft genome sequence of Annulohypoxylon stygium, Aspergillus mulundensis, Berkeleyomyces basicola (syn. Thielaviopsis basicola), Ceratocystis smalleyi, two Cercospora beticola strains, Coleophoma cylindrospora, Fusarium fracticaudum, Phialophora cf. hyalina, and Morchella septimelata.</title>
        <authorList>
            <person name="Wingfield B.D."/>
            <person name="Bills G.F."/>
            <person name="Dong Y."/>
            <person name="Huang W."/>
            <person name="Nel W.J."/>
            <person name="Swalarsk-Parry B.S."/>
            <person name="Vaghefi N."/>
            <person name="Wilken P.M."/>
            <person name="An Z."/>
            <person name="de Beer Z.W."/>
            <person name="De Vos L."/>
            <person name="Chen L."/>
            <person name="Duong T.A."/>
            <person name="Gao Y."/>
            <person name="Hammerbacher A."/>
            <person name="Kikkert J.R."/>
            <person name="Li Y."/>
            <person name="Li H."/>
            <person name="Li K."/>
            <person name="Li Q."/>
            <person name="Liu X."/>
            <person name="Ma X."/>
            <person name="Naidoo K."/>
            <person name="Pethybridge S.J."/>
            <person name="Sun J."/>
            <person name="Steenkamp E.T."/>
            <person name="van der Nest M.A."/>
            <person name="van Wyk S."/>
            <person name="Wingfield M.J."/>
            <person name="Xiong C."/>
            <person name="Yue Q."/>
            <person name="Zhang X."/>
        </authorList>
    </citation>
    <scope>NUCLEOTIDE SEQUENCE [LARGE SCALE GENOMIC DNA]</scope>
    <source>
        <strain evidence="4 5">BP6252</strain>
    </source>
</reference>
<dbReference type="InterPro" id="IPR006905">
    <property type="entry name" value="Flavin_halogenase"/>
</dbReference>
<dbReference type="Proteomes" id="UP000256645">
    <property type="component" value="Unassembled WGS sequence"/>
</dbReference>
<dbReference type="EMBL" id="PDLM01000003">
    <property type="protein sequence ID" value="RDW81828.1"/>
    <property type="molecule type" value="Genomic_DNA"/>
</dbReference>
<dbReference type="PANTHER" id="PTHR43747:SF5">
    <property type="entry name" value="FAD-BINDING DOMAIN-CONTAINING PROTEIN"/>
    <property type="match status" value="1"/>
</dbReference>
<comment type="similarity">
    <text evidence="1">Belongs to the flavin-dependent halogenase family.</text>
</comment>
<dbReference type="InterPro" id="IPR050816">
    <property type="entry name" value="Flavin-dep_Halogenase_NPB"/>
</dbReference>
<sequence length="515" mass="56575">MSIPEKCTVLVVGGGPGGSYAASALAREGINTVLLESDVHPRYHIGESMLPSLRHFLRFIDCDETFLQHGFTKKVGAAFSLNQANYEGYTDFIAEGGPNHYTWNVIRSEADELLFRHAAKSGANAFEGVKVNSVEFVSSTSPNSKLGRPVSASYTRKLDGTNGVINFDYIIDASGRVGILNTKYLKNRMYNQGLKNVANWAYWRATGKYGEGTPRENSPYFEALTDESGWAWFIPLHNGTHSVGVVMNQEKMTKKKTASSLSTEALYRSSLKLVPRLNGYLTGGEMVTEVKSASDYSYNSSSYAFPYGRVVGDAGCFIDPFFSSGVHLAITSALSAATTICAAIRGDCDEDTAGAWHSTKVKEGYSRWLLVVLSAYEQMCNQGEQVLSDFGEDNFDRAFNFFKPIIQGTADVSTKLTQAEFSSALNFVVKAFDRKGQSDLTSEQERKAFDEIRKTQSQNMDNIQSFTMDVIDGRLPRLSTGKLGLNSVAVTTEETKYGATVTVSSMVPEEQVLME</sequence>
<evidence type="ECO:0000256" key="2">
    <source>
        <dbReference type="ARBA" id="ARBA00023002"/>
    </source>
</evidence>
<dbReference type="Gene3D" id="3.50.50.60">
    <property type="entry name" value="FAD/NAD(P)-binding domain"/>
    <property type="match status" value="1"/>
</dbReference>
<keyword evidence="3" id="KW-0503">Monooxygenase</keyword>
<dbReference type="PANTHER" id="PTHR43747">
    <property type="entry name" value="FAD-BINDING PROTEIN"/>
    <property type="match status" value="1"/>
</dbReference>
<evidence type="ECO:0000256" key="3">
    <source>
        <dbReference type="ARBA" id="ARBA00023033"/>
    </source>
</evidence>